<dbReference type="InterPro" id="IPR036699">
    <property type="entry name" value="YehR-like_sf"/>
</dbReference>
<evidence type="ECO:0000313" key="2">
    <source>
        <dbReference type="EMBL" id="MSA90237.1"/>
    </source>
</evidence>
<accession>A0A6N7S8Q0</accession>
<dbReference type="Gene3D" id="3.30.1830.10">
    <property type="entry name" value="YehR-like"/>
    <property type="match status" value="1"/>
</dbReference>
<keyword evidence="5" id="KW-1185">Reference proteome</keyword>
<proteinExistence type="predicted"/>
<dbReference type="EMBL" id="WKPI01000024">
    <property type="protein sequence ID" value="MSC33967.1"/>
    <property type="molecule type" value="Genomic_DNA"/>
</dbReference>
<dbReference type="SUPFAM" id="SSF160704">
    <property type="entry name" value="YehR-like"/>
    <property type="match status" value="1"/>
</dbReference>
<dbReference type="AlphaFoldDB" id="A0A6N7S8Q0"/>
<sequence>MKKILILALACLMIAGCSSAPKKQTASCSYTQEGLMTATYNLTAEENQITVMSMQMTYDKAMFGNMDFSALSEEEKTQMTDAILAQSGFSTEIKGIKTTVDIQDTISATIEIDLKEVDPTMLSNLGIDLTNTEMNMDTIVQQMKDQGFQCK</sequence>
<evidence type="ECO:0000313" key="4">
    <source>
        <dbReference type="Proteomes" id="UP000433575"/>
    </source>
</evidence>
<gene>
    <name evidence="3" type="ORF">GKD88_12640</name>
    <name evidence="2" type="ORF">GKE08_12970</name>
</gene>
<dbReference type="PROSITE" id="PS51257">
    <property type="entry name" value="PROKAR_LIPOPROTEIN"/>
    <property type="match status" value="1"/>
</dbReference>
<reference evidence="4 5" key="1">
    <citation type="journal article" date="2019" name="Nat. Med.">
        <title>A library of human gut bacterial isolates paired with longitudinal multiomics data enables mechanistic microbiome research.</title>
        <authorList>
            <person name="Poyet M."/>
            <person name="Groussin M."/>
            <person name="Gibbons S.M."/>
            <person name="Avila-Pacheco J."/>
            <person name="Jiang X."/>
            <person name="Kearney S.M."/>
            <person name="Perrotta A.R."/>
            <person name="Berdy B."/>
            <person name="Zhao S."/>
            <person name="Lieberman T.D."/>
            <person name="Swanson P.K."/>
            <person name="Smith M."/>
            <person name="Roesemann S."/>
            <person name="Alexander J.E."/>
            <person name="Rich S.A."/>
            <person name="Livny J."/>
            <person name="Vlamakis H."/>
            <person name="Clish C."/>
            <person name="Bullock K."/>
            <person name="Deik A."/>
            <person name="Scott J."/>
            <person name="Pierce K.A."/>
            <person name="Xavier R.J."/>
            <person name="Alm E.J."/>
        </authorList>
    </citation>
    <scope>NUCLEOTIDE SEQUENCE [LARGE SCALE GENOMIC DNA]</scope>
    <source>
        <strain evidence="2 4">BIOML-A4</strain>
        <strain evidence="3 5">BIOML-A5</strain>
    </source>
</reference>
<dbReference type="EMBL" id="WKPJ01000022">
    <property type="protein sequence ID" value="MSA90237.1"/>
    <property type="molecule type" value="Genomic_DNA"/>
</dbReference>
<organism evidence="2 4">
    <name type="scientific">Holdemania massiliensis</name>
    <dbReference type="NCBI Taxonomy" id="1468449"/>
    <lineage>
        <taxon>Bacteria</taxon>
        <taxon>Bacillati</taxon>
        <taxon>Bacillota</taxon>
        <taxon>Erysipelotrichia</taxon>
        <taxon>Erysipelotrichales</taxon>
        <taxon>Erysipelotrichaceae</taxon>
        <taxon>Holdemania</taxon>
    </lineage>
</organism>
<protein>
    <submittedName>
        <fullName evidence="2">DUF1307 domain-containing protein</fullName>
    </submittedName>
</protein>
<name>A0A6N7S8Q0_9FIRM</name>
<dbReference type="OrthoDB" id="1651221at2"/>
<evidence type="ECO:0000313" key="3">
    <source>
        <dbReference type="EMBL" id="MSC33967.1"/>
    </source>
</evidence>
<dbReference type="Proteomes" id="UP000433575">
    <property type="component" value="Unassembled WGS sequence"/>
</dbReference>
<keyword evidence="1" id="KW-0732">Signal</keyword>
<evidence type="ECO:0000313" key="5">
    <source>
        <dbReference type="Proteomes" id="UP000480929"/>
    </source>
</evidence>
<dbReference type="RefSeq" id="WP_154239425.1">
    <property type="nucleotide sequence ID" value="NZ_CALJPI010000258.1"/>
</dbReference>
<dbReference type="Proteomes" id="UP000480929">
    <property type="component" value="Unassembled WGS sequence"/>
</dbReference>
<comment type="caution">
    <text evidence="2">The sequence shown here is derived from an EMBL/GenBank/DDBJ whole genome shotgun (WGS) entry which is preliminary data.</text>
</comment>
<feature type="chain" id="PRO_5038687532" evidence="1">
    <location>
        <begin position="21"/>
        <end position="151"/>
    </location>
</feature>
<evidence type="ECO:0000256" key="1">
    <source>
        <dbReference type="SAM" id="SignalP"/>
    </source>
</evidence>
<feature type="signal peptide" evidence="1">
    <location>
        <begin position="1"/>
        <end position="20"/>
    </location>
</feature>